<evidence type="ECO:0000256" key="3">
    <source>
        <dbReference type="PROSITE-ProRule" id="PRU00339"/>
    </source>
</evidence>
<feature type="repeat" description="TPR" evidence="3">
    <location>
        <begin position="308"/>
        <end position="341"/>
    </location>
</feature>
<dbReference type="Gene3D" id="1.25.40.10">
    <property type="entry name" value="Tetratricopeptide repeat domain"/>
    <property type="match status" value="3"/>
</dbReference>
<dbReference type="PANTHER" id="PTHR44227:SF3">
    <property type="entry name" value="PROTEIN O-MANNOSYL-TRANSFERASE TMTC4"/>
    <property type="match status" value="1"/>
</dbReference>
<dbReference type="Pfam" id="PF14559">
    <property type="entry name" value="TPR_19"/>
    <property type="match status" value="2"/>
</dbReference>
<dbReference type="PROSITE" id="PS50293">
    <property type="entry name" value="TPR_REGION"/>
    <property type="match status" value="1"/>
</dbReference>
<organism evidence="4 5">
    <name type="scientific">Candidatus Cryptobacteroides intestinigallinarum</name>
    <dbReference type="NCBI Taxonomy" id="2840767"/>
    <lineage>
        <taxon>Bacteria</taxon>
        <taxon>Pseudomonadati</taxon>
        <taxon>Bacteroidota</taxon>
        <taxon>Bacteroidia</taxon>
        <taxon>Bacteroidales</taxon>
        <taxon>Candidatus Cryptobacteroides</taxon>
    </lineage>
</organism>
<accession>A0A9D9MZ34</accession>
<reference evidence="4" key="1">
    <citation type="submission" date="2020-10" db="EMBL/GenBank/DDBJ databases">
        <authorList>
            <person name="Gilroy R."/>
        </authorList>
    </citation>
    <scope>NUCLEOTIDE SEQUENCE</scope>
    <source>
        <strain evidence="4">B1-3475</strain>
    </source>
</reference>
<dbReference type="AlphaFoldDB" id="A0A9D9MZ34"/>
<name>A0A9D9MZ34_9BACT</name>
<evidence type="ECO:0000313" key="5">
    <source>
        <dbReference type="Proteomes" id="UP000823617"/>
    </source>
</evidence>
<dbReference type="SUPFAM" id="SSF48452">
    <property type="entry name" value="TPR-like"/>
    <property type="match status" value="3"/>
</dbReference>
<proteinExistence type="predicted"/>
<dbReference type="SMART" id="SM00028">
    <property type="entry name" value="TPR"/>
    <property type="match status" value="7"/>
</dbReference>
<dbReference type="EMBL" id="JADIMK010000013">
    <property type="protein sequence ID" value="MBO8455119.1"/>
    <property type="molecule type" value="Genomic_DNA"/>
</dbReference>
<dbReference type="GO" id="GO:0000030">
    <property type="term" value="F:mannosyltransferase activity"/>
    <property type="evidence" value="ECO:0007669"/>
    <property type="project" value="TreeGrafter"/>
</dbReference>
<dbReference type="Pfam" id="PF13181">
    <property type="entry name" value="TPR_8"/>
    <property type="match status" value="1"/>
</dbReference>
<keyword evidence="2 3" id="KW-0802">TPR repeat</keyword>
<reference evidence="4" key="2">
    <citation type="journal article" date="2021" name="PeerJ">
        <title>Extensive microbial diversity within the chicken gut microbiome revealed by metagenomics and culture.</title>
        <authorList>
            <person name="Gilroy R."/>
            <person name="Ravi A."/>
            <person name="Getino M."/>
            <person name="Pursley I."/>
            <person name="Horton D.L."/>
            <person name="Alikhan N.F."/>
            <person name="Baker D."/>
            <person name="Gharbi K."/>
            <person name="Hall N."/>
            <person name="Watson M."/>
            <person name="Adriaenssens E.M."/>
            <person name="Foster-Nyarko E."/>
            <person name="Jarju S."/>
            <person name="Secka A."/>
            <person name="Antonio M."/>
            <person name="Oren A."/>
            <person name="Chaudhuri R.R."/>
            <person name="La Ragione R."/>
            <person name="Hildebrand F."/>
            <person name="Pallen M.J."/>
        </authorList>
    </citation>
    <scope>NUCLEOTIDE SEQUENCE</scope>
    <source>
        <strain evidence="4">B1-3475</strain>
    </source>
</reference>
<dbReference type="Proteomes" id="UP000823617">
    <property type="component" value="Unassembled WGS sequence"/>
</dbReference>
<protein>
    <submittedName>
        <fullName evidence="4">Tetratricopeptide repeat protein</fullName>
    </submittedName>
</protein>
<feature type="repeat" description="TPR" evidence="3">
    <location>
        <begin position="64"/>
        <end position="97"/>
    </location>
</feature>
<dbReference type="InterPro" id="IPR011990">
    <property type="entry name" value="TPR-like_helical_dom_sf"/>
</dbReference>
<gene>
    <name evidence="4" type="ORF">IAC08_01775</name>
</gene>
<dbReference type="PANTHER" id="PTHR44227">
    <property type="match status" value="1"/>
</dbReference>
<sequence length="568" mass="64511">MKSLALYIVLSVLLLSYVPVFGQSGMDRLLENEVITAVEKYDAKDFSGAASLLSHVVSKAPDNDAACFYLGLCEFCMGHVDKAEDWLKKAVSLDPSNFWYRYRLAMVYSAAGKPELTTLMFEQILKDFPKKNDIYYNLIDLYLSSGQTDKALETLGQIETLFGKNESTALTRFDLLRQTGKTEEAYESLRQFNEEYTSPRVLSVLGDYYISMYNDSLALRSYDEALDIMPGYAPALLGKAEVLRITRRYDSYFPAIMEFVRSSSVPAESKADYLTSLFQRSDPMFLKTFMPEIDTMVNECVAMYAKDSTVLSMAGVYYYGTERPSKAEEYFSRNMQVNPESMSAAANFMEFLMYTDQWDRLSSEGRAAFRRFPSEPSFLEMASLADYHKGDYRKVLGACDTIIAAAAGDSTRTLAVYTTMGDMYHELGENAKAYKSYDKALKINPKYVPVLNNYAYFLSMEGKKLKKAYSMSKITVEAEPDNPTYLDTFGWILYLQGKPLEAKPFFKHAMLYGGKESPVILDHYAEVLYALGEYDLAFVYWTQAQGKNKGEIPGLEEKISRRKAEMKK</sequence>
<dbReference type="InterPro" id="IPR019734">
    <property type="entry name" value="TPR_rpt"/>
</dbReference>
<evidence type="ECO:0000256" key="2">
    <source>
        <dbReference type="ARBA" id="ARBA00022803"/>
    </source>
</evidence>
<comment type="caution">
    <text evidence="4">The sequence shown here is derived from an EMBL/GenBank/DDBJ whole genome shotgun (WGS) entry which is preliminary data.</text>
</comment>
<dbReference type="GO" id="GO:0030968">
    <property type="term" value="P:endoplasmic reticulum unfolded protein response"/>
    <property type="evidence" value="ECO:0007669"/>
    <property type="project" value="TreeGrafter"/>
</dbReference>
<evidence type="ECO:0000256" key="1">
    <source>
        <dbReference type="ARBA" id="ARBA00022737"/>
    </source>
</evidence>
<evidence type="ECO:0000313" key="4">
    <source>
        <dbReference type="EMBL" id="MBO8455119.1"/>
    </source>
</evidence>
<dbReference type="PROSITE" id="PS50005">
    <property type="entry name" value="TPR"/>
    <property type="match status" value="4"/>
</dbReference>
<dbReference type="GO" id="GO:0035269">
    <property type="term" value="P:protein O-linked glycosylation via mannose"/>
    <property type="evidence" value="ECO:0007669"/>
    <property type="project" value="TreeGrafter"/>
</dbReference>
<feature type="repeat" description="TPR" evidence="3">
    <location>
        <begin position="199"/>
        <end position="232"/>
    </location>
</feature>
<feature type="repeat" description="TPR" evidence="3">
    <location>
        <begin position="414"/>
        <end position="447"/>
    </location>
</feature>
<keyword evidence="1" id="KW-0677">Repeat</keyword>
<dbReference type="InterPro" id="IPR052346">
    <property type="entry name" value="O-mannosyl-transferase_TMTC"/>
</dbReference>